<evidence type="ECO:0000313" key="3">
    <source>
        <dbReference type="Proteomes" id="UP000663845"/>
    </source>
</evidence>
<name>A0A815ICS1_9BILA</name>
<dbReference type="EMBL" id="CAJOAZ010003026">
    <property type="protein sequence ID" value="CAF3978933.1"/>
    <property type="molecule type" value="Genomic_DNA"/>
</dbReference>
<sequence length="75" mass="8665">MTTFKRRINTVLRPNDILSYNNIEFYNVVKQFVYNDAVGLLEDQGIRNADSFVLIPDVFAILDIKDPASLPFKEK</sequence>
<gene>
    <name evidence="1" type="ORF">JYZ213_LOCUS35898</name>
    <name evidence="2" type="ORF">OXD698_LOCUS28265</name>
</gene>
<comment type="caution">
    <text evidence="1">The sequence shown here is derived from an EMBL/GenBank/DDBJ whole genome shotgun (WGS) entry which is preliminary data.</text>
</comment>
<dbReference type="Proteomes" id="UP000663845">
    <property type="component" value="Unassembled WGS sequence"/>
</dbReference>
<reference evidence="1" key="1">
    <citation type="submission" date="2021-02" db="EMBL/GenBank/DDBJ databases">
        <authorList>
            <person name="Nowell W R."/>
        </authorList>
    </citation>
    <scope>NUCLEOTIDE SEQUENCE</scope>
</reference>
<evidence type="ECO:0000313" key="1">
    <source>
        <dbReference type="EMBL" id="CAF1366821.1"/>
    </source>
</evidence>
<proteinExistence type="predicted"/>
<accession>A0A815ICS1</accession>
<dbReference type="AlphaFoldDB" id="A0A815ICS1"/>
<dbReference type="Proteomes" id="UP000663844">
    <property type="component" value="Unassembled WGS sequence"/>
</dbReference>
<dbReference type="EMBL" id="CAJNOG010000830">
    <property type="protein sequence ID" value="CAF1366821.1"/>
    <property type="molecule type" value="Genomic_DNA"/>
</dbReference>
<organism evidence="1 3">
    <name type="scientific">Adineta steineri</name>
    <dbReference type="NCBI Taxonomy" id="433720"/>
    <lineage>
        <taxon>Eukaryota</taxon>
        <taxon>Metazoa</taxon>
        <taxon>Spiralia</taxon>
        <taxon>Gnathifera</taxon>
        <taxon>Rotifera</taxon>
        <taxon>Eurotatoria</taxon>
        <taxon>Bdelloidea</taxon>
        <taxon>Adinetida</taxon>
        <taxon>Adinetidae</taxon>
        <taxon>Adineta</taxon>
    </lineage>
</organism>
<evidence type="ECO:0000313" key="2">
    <source>
        <dbReference type="EMBL" id="CAF3978933.1"/>
    </source>
</evidence>
<protein>
    <submittedName>
        <fullName evidence="1">Uncharacterized protein</fullName>
    </submittedName>
</protein>